<evidence type="ECO:0000256" key="4">
    <source>
        <dbReference type="ARBA" id="ARBA00022692"/>
    </source>
</evidence>
<dbReference type="SUPFAM" id="SSF161098">
    <property type="entry name" value="MetI-like"/>
    <property type="match status" value="1"/>
</dbReference>
<comment type="similarity">
    <text evidence="7">Belongs to the binding-protein-dependent transport system permease family.</text>
</comment>
<dbReference type="RefSeq" id="WP_114917699.1">
    <property type="nucleotide sequence ID" value="NZ_CP024848.1"/>
</dbReference>
<dbReference type="OrthoDB" id="5174895at2"/>
<dbReference type="Proteomes" id="UP000253908">
    <property type="component" value="Chromosome"/>
</dbReference>
<dbReference type="CDD" id="cd06261">
    <property type="entry name" value="TM_PBP2"/>
    <property type="match status" value="1"/>
</dbReference>
<dbReference type="PANTHER" id="PTHR30193:SF37">
    <property type="entry name" value="INNER MEMBRANE ABC TRANSPORTER PERMEASE PROTEIN YCJO"/>
    <property type="match status" value="1"/>
</dbReference>
<dbReference type="GO" id="GO:0055085">
    <property type="term" value="P:transmembrane transport"/>
    <property type="evidence" value="ECO:0007669"/>
    <property type="project" value="InterPro"/>
</dbReference>
<dbReference type="AlphaFoldDB" id="A0A345PK83"/>
<reference evidence="10" key="1">
    <citation type="submission" date="2017-11" db="EMBL/GenBank/DDBJ databases">
        <authorList>
            <person name="Zhu W."/>
        </authorList>
    </citation>
    <scope>NUCLEOTIDE SEQUENCE [LARGE SCALE GENOMIC DNA]</scope>
    <source>
        <strain evidence="10">160</strain>
    </source>
</reference>
<keyword evidence="3" id="KW-1003">Cell membrane</keyword>
<evidence type="ECO:0000256" key="7">
    <source>
        <dbReference type="RuleBase" id="RU363032"/>
    </source>
</evidence>
<dbReference type="Gene3D" id="1.10.3720.10">
    <property type="entry name" value="MetI-like"/>
    <property type="match status" value="1"/>
</dbReference>
<dbReference type="Pfam" id="PF00528">
    <property type="entry name" value="BPD_transp_1"/>
    <property type="match status" value="1"/>
</dbReference>
<dbReference type="PANTHER" id="PTHR30193">
    <property type="entry name" value="ABC TRANSPORTER PERMEASE PROTEIN"/>
    <property type="match status" value="1"/>
</dbReference>
<dbReference type="KEGG" id="ocn:CUC15_16385"/>
<evidence type="ECO:0000256" key="3">
    <source>
        <dbReference type="ARBA" id="ARBA00022475"/>
    </source>
</evidence>
<dbReference type="GO" id="GO:0005886">
    <property type="term" value="C:plasma membrane"/>
    <property type="evidence" value="ECO:0007669"/>
    <property type="project" value="UniProtKB-SubCell"/>
</dbReference>
<evidence type="ECO:0000313" key="10">
    <source>
        <dbReference type="Proteomes" id="UP000253908"/>
    </source>
</evidence>
<gene>
    <name evidence="9" type="ORF">CUC15_16385</name>
</gene>
<evidence type="ECO:0000259" key="8">
    <source>
        <dbReference type="PROSITE" id="PS50928"/>
    </source>
</evidence>
<dbReference type="PROSITE" id="PS50928">
    <property type="entry name" value="ABC_TM1"/>
    <property type="match status" value="1"/>
</dbReference>
<evidence type="ECO:0000313" key="9">
    <source>
        <dbReference type="EMBL" id="AXI10413.1"/>
    </source>
</evidence>
<feature type="transmembrane region" description="Helical" evidence="7">
    <location>
        <begin position="103"/>
        <end position="127"/>
    </location>
</feature>
<evidence type="ECO:0000256" key="5">
    <source>
        <dbReference type="ARBA" id="ARBA00022989"/>
    </source>
</evidence>
<name>A0A345PK83_9BACI</name>
<evidence type="ECO:0000256" key="6">
    <source>
        <dbReference type="ARBA" id="ARBA00023136"/>
    </source>
</evidence>
<evidence type="ECO:0000256" key="2">
    <source>
        <dbReference type="ARBA" id="ARBA00022448"/>
    </source>
</evidence>
<dbReference type="InterPro" id="IPR051393">
    <property type="entry name" value="ABC_transporter_permease"/>
</dbReference>
<keyword evidence="2 7" id="KW-0813">Transport</keyword>
<keyword evidence="10" id="KW-1185">Reference proteome</keyword>
<comment type="subcellular location">
    <subcellularLocation>
        <location evidence="1 7">Cell membrane</location>
        <topology evidence="1 7">Multi-pass membrane protein</topology>
    </subcellularLocation>
</comment>
<keyword evidence="5 7" id="KW-1133">Transmembrane helix</keyword>
<organism evidence="9 10">
    <name type="scientific">Oceanobacillus zhaokaii</name>
    <dbReference type="NCBI Taxonomy" id="2052660"/>
    <lineage>
        <taxon>Bacteria</taxon>
        <taxon>Bacillati</taxon>
        <taxon>Bacillota</taxon>
        <taxon>Bacilli</taxon>
        <taxon>Bacillales</taxon>
        <taxon>Bacillaceae</taxon>
        <taxon>Oceanobacillus</taxon>
    </lineage>
</organism>
<feature type="transmembrane region" description="Helical" evidence="7">
    <location>
        <begin position="188"/>
        <end position="211"/>
    </location>
</feature>
<keyword evidence="6 7" id="KW-0472">Membrane</keyword>
<feature type="transmembrane region" description="Helical" evidence="7">
    <location>
        <begin position="41"/>
        <end position="68"/>
    </location>
</feature>
<sequence>MKEAKEIREFDTELKALPISSNAKQQGRNRKPIFKGWKDTIVGYIFISPMFIGTSILVIFPILATIFLSFTDWNFITGVGGFNFIGLENFKTLLGDDIFIKSLIHNFILLLVVPIGLLISLTLAVIINNHVYFKDVFKVVYFMPYISSVVAVAIVFQVLFHPTMGPINQLLLSLGVENPPGWIADTNFALISVMVILIWMNIGFQLIIYLAGLQNIPKELYEAAEMDGASAWYKFRKITVPLVSPTTFLLLVTGFISTFKVFDLIVVLTNGGPANSTSVPVFYLYQQAFIELKTGYSSAIALILLVLVLLITFLQWLGQKKWVNY</sequence>
<feature type="transmembrane region" description="Helical" evidence="7">
    <location>
        <begin position="296"/>
        <end position="317"/>
    </location>
</feature>
<accession>A0A345PK83</accession>
<protein>
    <submittedName>
        <fullName evidence="9">Sugar ABC transporter permease</fullName>
    </submittedName>
</protein>
<feature type="domain" description="ABC transmembrane type-1" evidence="8">
    <location>
        <begin position="102"/>
        <end position="315"/>
    </location>
</feature>
<dbReference type="InterPro" id="IPR000515">
    <property type="entry name" value="MetI-like"/>
</dbReference>
<dbReference type="InterPro" id="IPR035906">
    <property type="entry name" value="MetI-like_sf"/>
</dbReference>
<evidence type="ECO:0000256" key="1">
    <source>
        <dbReference type="ARBA" id="ARBA00004651"/>
    </source>
</evidence>
<dbReference type="EMBL" id="CP024848">
    <property type="protein sequence ID" value="AXI10413.1"/>
    <property type="molecule type" value="Genomic_DNA"/>
</dbReference>
<keyword evidence="4 7" id="KW-0812">Transmembrane</keyword>
<feature type="transmembrane region" description="Helical" evidence="7">
    <location>
        <begin position="242"/>
        <end position="262"/>
    </location>
</feature>
<feature type="transmembrane region" description="Helical" evidence="7">
    <location>
        <begin position="139"/>
        <end position="160"/>
    </location>
</feature>
<proteinExistence type="inferred from homology"/>